<dbReference type="PANTHER" id="PTHR33372">
    <property type="match status" value="1"/>
</dbReference>
<dbReference type="PANTHER" id="PTHR33372:SF5">
    <property type="entry name" value="PROTEIN CHLOROPLAST J-LIKE DOMAIN 1, CHLOROPLASTIC"/>
    <property type="match status" value="1"/>
</dbReference>
<evidence type="ECO:0000256" key="1">
    <source>
        <dbReference type="SAM" id="Phobius"/>
    </source>
</evidence>
<dbReference type="EMBL" id="JANAVB010018994">
    <property type="protein sequence ID" value="KAJ6828850.1"/>
    <property type="molecule type" value="Genomic_DNA"/>
</dbReference>
<sequence length="287" mass="32432">MAVAAPKALPCMKSLIGRSSRFTGAQLPTRSLVSSVRLPRLPMRRHRLICTSMSFAGSPQANSDDNPYEVLGVSPIEGFDMIKAAYNRRRKDAERRGDDAYVAELEKAYDKVMMLQLTNRKKGVTFGSFQVSKDIKYADKQPIVPWGPRPSKSSVMDMRINMLLSAVFTIWTLVQRNAEWKPLQFLGFVFFYRIFDKLKSFEPAGTTPKYDEYGEEEGRGLRMGKRLLRSICLVFGCMAVASLGYTGILNLIEFLGRSIPAILFNNQELIVTATTSVLLYIMASYYR</sequence>
<evidence type="ECO:0000313" key="3">
    <source>
        <dbReference type="Proteomes" id="UP001140949"/>
    </source>
</evidence>
<protein>
    <recommendedName>
        <fullName evidence="4">Chloroplast J-like domain 1</fullName>
    </recommendedName>
</protein>
<dbReference type="GO" id="GO:0031969">
    <property type="term" value="C:chloroplast membrane"/>
    <property type="evidence" value="ECO:0007669"/>
    <property type="project" value="TreeGrafter"/>
</dbReference>
<gene>
    <name evidence="2" type="ORF">M6B38_361555</name>
</gene>
<name>A0AAX6GJH7_IRIPA</name>
<reference evidence="2" key="1">
    <citation type="journal article" date="2023" name="GigaByte">
        <title>Genome assembly of the bearded iris, Iris pallida Lam.</title>
        <authorList>
            <person name="Bruccoleri R.E."/>
            <person name="Oakeley E.J."/>
            <person name="Faust A.M.E."/>
            <person name="Altorfer M."/>
            <person name="Dessus-Babus S."/>
            <person name="Burckhardt D."/>
            <person name="Oertli M."/>
            <person name="Naumann U."/>
            <person name="Petersen F."/>
            <person name="Wong J."/>
        </authorList>
    </citation>
    <scope>NUCLEOTIDE SEQUENCE</scope>
    <source>
        <strain evidence="2">GSM-AAB239-AS_SAM_17_03QT</strain>
    </source>
</reference>
<dbReference type="AlphaFoldDB" id="A0AAX6GJH7"/>
<reference evidence="2" key="2">
    <citation type="submission" date="2023-04" db="EMBL/GenBank/DDBJ databases">
        <authorList>
            <person name="Bruccoleri R.E."/>
            <person name="Oakeley E.J."/>
            <person name="Faust A.-M."/>
            <person name="Dessus-Babus S."/>
            <person name="Altorfer M."/>
            <person name="Burckhardt D."/>
            <person name="Oertli M."/>
            <person name="Naumann U."/>
            <person name="Petersen F."/>
            <person name="Wong J."/>
        </authorList>
    </citation>
    <scope>NUCLEOTIDE SEQUENCE</scope>
    <source>
        <strain evidence="2">GSM-AAB239-AS_SAM_17_03QT</strain>
        <tissue evidence="2">Leaf</tissue>
    </source>
</reference>
<feature type="transmembrane region" description="Helical" evidence="1">
    <location>
        <begin position="269"/>
        <end position="286"/>
    </location>
</feature>
<keyword evidence="1" id="KW-0472">Membrane</keyword>
<feature type="transmembrane region" description="Helical" evidence="1">
    <location>
        <begin position="227"/>
        <end position="249"/>
    </location>
</feature>
<evidence type="ECO:0000313" key="2">
    <source>
        <dbReference type="EMBL" id="KAJ6828850.1"/>
    </source>
</evidence>
<dbReference type="InterPro" id="IPR021788">
    <property type="entry name" value="CPP1-like"/>
</dbReference>
<accession>A0AAX6GJH7</accession>
<organism evidence="2 3">
    <name type="scientific">Iris pallida</name>
    <name type="common">Sweet iris</name>
    <dbReference type="NCBI Taxonomy" id="29817"/>
    <lineage>
        <taxon>Eukaryota</taxon>
        <taxon>Viridiplantae</taxon>
        <taxon>Streptophyta</taxon>
        <taxon>Embryophyta</taxon>
        <taxon>Tracheophyta</taxon>
        <taxon>Spermatophyta</taxon>
        <taxon>Magnoliopsida</taxon>
        <taxon>Liliopsida</taxon>
        <taxon>Asparagales</taxon>
        <taxon>Iridaceae</taxon>
        <taxon>Iridoideae</taxon>
        <taxon>Irideae</taxon>
        <taxon>Iris</taxon>
    </lineage>
</organism>
<dbReference type="Pfam" id="PF11833">
    <property type="entry name" value="CPP1-like"/>
    <property type="match status" value="1"/>
</dbReference>
<dbReference type="Proteomes" id="UP001140949">
    <property type="component" value="Unassembled WGS sequence"/>
</dbReference>
<keyword evidence="1" id="KW-1133">Transmembrane helix</keyword>
<keyword evidence="1" id="KW-0812">Transmembrane</keyword>
<keyword evidence="3" id="KW-1185">Reference proteome</keyword>
<evidence type="ECO:0008006" key="4">
    <source>
        <dbReference type="Google" id="ProtNLM"/>
    </source>
</evidence>
<proteinExistence type="predicted"/>
<comment type="caution">
    <text evidence="2">The sequence shown here is derived from an EMBL/GenBank/DDBJ whole genome shotgun (WGS) entry which is preliminary data.</text>
</comment>